<name>A0AAD7I0C5_9AGAR</name>
<keyword evidence="2" id="KW-1185">Reference proteome</keyword>
<feature type="non-terminal residue" evidence="1">
    <location>
        <position position="1"/>
    </location>
</feature>
<proteinExistence type="predicted"/>
<protein>
    <submittedName>
        <fullName evidence="1">Uncharacterized protein</fullName>
    </submittedName>
</protein>
<organism evidence="1 2">
    <name type="scientific">Mycena metata</name>
    <dbReference type="NCBI Taxonomy" id="1033252"/>
    <lineage>
        <taxon>Eukaryota</taxon>
        <taxon>Fungi</taxon>
        <taxon>Dikarya</taxon>
        <taxon>Basidiomycota</taxon>
        <taxon>Agaricomycotina</taxon>
        <taxon>Agaricomycetes</taxon>
        <taxon>Agaricomycetidae</taxon>
        <taxon>Agaricales</taxon>
        <taxon>Marasmiineae</taxon>
        <taxon>Mycenaceae</taxon>
        <taxon>Mycena</taxon>
    </lineage>
</organism>
<comment type="caution">
    <text evidence="1">The sequence shown here is derived from an EMBL/GenBank/DDBJ whole genome shotgun (WGS) entry which is preliminary data.</text>
</comment>
<gene>
    <name evidence="1" type="ORF">B0H16DRAFT_1329333</name>
</gene>
<dbReference type="Proteomes" id="UP001215598">
    <property type="component" value="Unassembled WGS sequence"/>
</dbReference>
<evidence type="ECO:0000313" key="1">
    <source>
        <dbReference type="EMBL" id="KAJ7731350.1"/>
    </source>
</evidence>
<sequence length="88" mass="9795">VVQHNSGPSPASGVSMEQYKAACEAQNDSNHDPGIIIWLPEPRQSSRVKHWSGTNEYPPWHQDKIGSTWNALAHYVYLPIQPGIDCPC</sequence>
<reference evidence="1" key="1">
    <citation type="submission" date="2023-03" db="EMBL/GenBank/DDBJ databases">
        <title>Massive genome expansion in bonnet fungi (Mycena s.s.) driven by repeated elements and novel gene families across ecological guilds.</title>
        <authorList>
            <consortium name="Lawrence Berkeley National Laboratory"/>
            <person name="Harder C.B."/>
            <person name="Miyauchi S."/>
            <person name="Viragh M."/>
            <person name="Kuo A."/>
            <person name="Thoen E."/>
            <person name="Andreopoulos B."/>
            <person name="Lu D."/>
            <person name="Skrede I."/>
            <person name="Drula E."/>
            <person name="Henrissat B."/>
            <person name="Morin E."/>
            <person name="Kohler A."/>
            <person name="Barry K."/>
            <person name="LaButti K."/>
            <person name="Morin E."/>
            <person name="Salamov A."/>
            <person name="Lipzen A."/>
            <person name="Mereny Z."/>
            <person name="Hegedus B."/>
            <person name="Baldrian P."/>
            <person name="Stursova M."/>
            <person name="Weitz H."/>
            <person name="Taylor A."/>
            <person name="Grigoriev I.V."/>
            <person name="Nagy L.G."/>
            <person name="Martin F."/>
            <person name="Kauserud H."/>
        </authorList>
    </citation>
    <scope>NUCLEOTIDE SEQUENCE</scope>
    <source>
        <strain evidence="1">CBHHK182m</strain>
    </source>
</reference>
<evidence type="ECO:0000313" key="2">
    <source>
        <dbReference type="Proteomes" id="UP001215598"/>
    </source>
</evidence>
<dbReference type="EMBL" id="JARKIB010000153">
    <property type="protein sequence ID" value="KAJ7731350.1"/>
    <property type="molecule type" value="Genomic_DNA"/>
</dbReference>
<dbReference type="AlphaFoldDB" id="A0AAD7I0C5"/>
<accession>A0AAD7I0C5</accession>